<keyword evidence="6" id="KW-1185">Reference proteome</keyword>
<name>A0A7W8DJX6_9BACT</name>
<feature type="active site" description="Tele-AMP-histidine intermediate" evidence="1">
    <location>
        <position position="103"/>
    </location>
</feature>
<dbReference type="RefSeq" id="WP_184339550.1">
    <property type="nucleotide sequence ID" value="NZ_JACHIG010000004.1"/>
</dbReference>
<dbReference type="GO" id="GO:0003824">
    <property type="term" value="F:catalytic activity"/>
    <property type="evidence" value="ECO:0007669"/>
    <property type="project" value="InterPro"/>
</dbReference>
<feature type="short sequence motif" description="Histidine triad motif" evidence="2 3">
    <location>
        <begin position="101"/>
        <end position="105"/>
    </location>
</feature>
<gene>
    <name evidence="5" type="ORF">HNQ65_002211</name>
</gene>
<dbReference type="InterPro" id="IPR036265">
    <property type="entry name" value="HIT-like_sf"/>
</dbReference>
<sequence>MSEKTIFQKIIDREIPAPLVYEDDLVAAFNDISPQAPIHVLIVPKKLIPRVGEALAADQATLGALLLAAGKIAEKLGISDRSKGFRLVINHGKDAGESVPHMHVHLLAGRSLDWPPG</sequence>
<organism evidence="5 6">
    <name type="scientific">Prosthecobacter vanneervenii</name>
    <dbReference type="NCBI Taxonomy" id="48466"/>
    <lineage>
        <taxon>Bacteria</taxon>
        <taxon>Pseudomonadati</taxon>
        <taxon>Verrucomicrobiota</taxon>
        <taxon>Verrucomicrobiia</taxon>
        <taxon>Verrucomicrobiales</taxon>
        <taxon>Verrucomicrobiaceae</taxon>
        <taxon>Prosthecobacter</taxon>
    </lineage>
</organism>
<evidence type="ECO:0000313" key="5">
    <source>
        <dbReference type="EMBL" id="MBB5032629.1"/>
    </source>
</evidence>
<dbReference type="PRINTS" id="PR00332">
    <property type="entry name" value="HISTRIAD"/>
</dbReference>
<dbReference type="SUPFAM" id="SSF54197">
    <property type="entry name" value="HIT-like"/>
    <property type="match status" value="1"/>
</dbReference>
<protein>
    <submittedName>
        <fullName evidence="5">Histidine triad (HIT) family protein</fullName>
    </submittedName>
</protein>
<dbReference type="InterPro" id="IPR001310">
    <property type="entry name" value="Histidine_triad_HIT"/>
</dbReference>
<proteinExistence type="predicted"/>
<evidence type="ECO:0000259" key="4">
    <source>
        <dbReference type="PROSITE" id="PS51084"/>
    </source>
</evidence>
<dbReference type="Gene3D" id="3.30.428.10">
    <property type="entry name" value="HIT-like"/>
    <property type="match status" value="1"/>
</dbReference>
<dbReference type="EMBL" id="JACHIG010000004">
    <property type="protein sequence ID" value="MBB5032629.1"/>
    <property type="molecule type" value="Genomic_DNA"/>
</dbReference>
<dbReference type="PANTHER" id="PTHR23089">
    <property type="entry name" value="HISTIDINE TRIAD HIT PROTEIN"/>
    <property type="match status" value="1"/>
</dbReference>
<accession>A0A7W8DJX6</accession>
<evidence type="ECO:0000313" key="6">
    <source>
        <dbReference type="Proteomes" id="UP000590740"/>
    </source>
</evidence>
<evidence type="ECO:0000256" key="2">
    <source>
        <dbReference type="PIRSR" id="PIRSR601310-3"/>
    </source>
</evidence>
<dbReference type="AlphaFoldDB" id="A0A7W8DJX6"/>
<dbReference type="Proteomes" id="UP000590740">
    <property type="component" value="Unassembled WGS sequence"/>
</dbReference>
<feature type="domain" description="HIT" evidence="4">
    <location>
        <begin position="6"/>
        <end position="117"/>
    </location>
</feature>
<reference evidence="5 6" key="1">
    <citation type="submission" date="2020-08" db="EMBL/GenBank/DDBJ databases">
        <title>Genomic Encyclopedia of Type Strains, Phase IV (KMG-IV): sequencing the most valuable type-strain genomes for metagenomic binning, comparative biology and taxonomic classification.</title>
        <authorList>
            <person name="Goeker M."/>
        </authorList>
    </citation>
    <scope>NUCLEOTIDE SEQUENCE [LARGE SCALE GENOMIC DNA]</scope>
    <source>
        <strain evidence="5 6">DSM 12252</strain>
    </source>
</reference>
<dbReference type="InterPro" id="IPR011146">
    <property type="entry name" value="HIT-like"/>
</dbReference>
<dbReference type="PROSITE" id="PS51084">
    <property type="entry name" value="HIT_2"/>
    <property type="match status" value="1"/>
</dbReference>
<evidence type="ECO:0000256" key="3">
    <source>
        <dbReference type="PROSITE-ProRule" id="PRU00464"/>
    </source>
</evidence>
<dbReference type="Pfam" id="PF01230">
    <property type="entry name" value="HIT"/>
    <property type="match status" value="1"/>
</dbReference>
<comment type="caution">
    <text evidence="5">The sequence shown here is derived from an EMBL/GenBank/DDBJ whole genome shotgun (WGS) entry which is preliminary data.</text>
</comment>
<evidence type="ECO:0000256" key="1">
    <source>
        <dbReference type="PIRSR" id="PIRSR601310-1"/>
    </source>
</evidence>